<dbReference type="AlphaFoldDB" id="A0AAD6X9L9"/>
<accession>A0AAD6X9L9</accession>
<feature type="region of interest" description="Disordered" evidence="1">
    <location>
        <begin position="1"/>
        <end position="47"/>
    </location>
</feature>
<feature type="region of interest" description="Disordered" evidence="1">
    <location>
        <begin position="63"/>
        <end position="82"/>
    </location>
</feature>
<gene>
    <name evidence="2" type="ORF">C8F04DRAFT_1084399</name>
</gene>
<comment type="caution">
    <text evidence="2">The sequence shown here is derived from an EMBL/GenBank/DDBJ whole genome shotgun (WGS) entry which is preliminary data.</text>
</comment>
<sequence>MYRGGNGPTLPNSGRQRSRYDDKREQDYHYNAQQQNQYFSGEEDEPPAQIHYRNNVNLGLNNDHRYDSLGRGPPPSHGGITRSMSINAIQPAPLQHSRPIAHRAGSTRPSNDEEPVRISDIEAALTRLSMQQQEQHNEEKRKWAEETERLQARLTVLENAPAPRSLAAGRGRSANRGAAARAKTVRPIRRRPQAEPLTSDSATPITSSDDPSADDESKSDSTILQNYSTKTFRRACGVKVKDAWPDPEITRTNPTTGEEYLNPYFEYDVGDPRNNSVCVAVAEQVLNELESARPAGLSDSAEWDYKTLLKCAKVSFRNLKRPWKKGVYPEVKLMAEASERTNRWYSRRCTKVKHIMSQAEKYAGLHGIPFAVMKELIHEQMVSDEASGPEDDEEESPQAWKVRMAVKYGSKDVTPSGLQNIDFVEVLECAWRSPQLSNISHGAQTLWEKSITTTELGNIKYSRVKNTRRKSSRIPNIAPWDFAISPEWLED</sequence>
<evidence type="ECO:0000313" key="3">
    <source>
        <dbReference type="Proteomes" id="UP001218188"/>
    </source>
</evidence>
<protein>
    <submittedName>
        <fullName evidence="2">Uncharacterized protein</fullName>
    </submittedName>
</protein>
<dbReference type="Proteomes" id="UP001218188">
    <property type="component" value="Unassembled WGS sequence"/>
</dbReference>
<name>A0AAD6X9L9_9AGAR</name>
<feature type="compositionally biased region" description="Polar residues" evidence="1">
    <location>
        <begin position="196"/>
        <end position="210"/>
    </location>
</feature>
<keyword evidence="3" id="KW-1185">Reference proteome</keyword>
<evidence type="ECO:0000313" key="2">
    <source>
        <dbReference type="EMBL" id="KAJ7039996.1"/>
    </source>
</evidence>
<proteinExistence type="predicted"/>
<feature type="compositionally biased region" description="Low complexity" evidence="1">
    <location>
        <begin position="160"/>
        <end position="182"/>
    </location>
</feature>
<reference evidence="2" key="1">
    <citation type="submission" date="2023-03" db="EMBL/GenBank/DDBJ databases">
        <title>Massive genome expansion in bonnet fungi (Mycena s.s.) driven by repeated elements and novel gene families across ecological guilds.</title>
        <authorList>
            <consortium name="Lawrence Berkeley National Laboratory"/>
            <person name="Harder C.B."/>
            <person name="Miyauchi S."/>
            <person name="Viragh M."/>
            <person name="Kuo A."/>
            <person name="Thoen E."/>
            <person name="Andreopoulos B."/>
            <person name="Lu D."/>
            <person name="Skrede I."/>
            <person name="Drula E."/>
            <person name="Henrissat B."/>
            <person name="Morin E."/>
            <person name="Kohler A."/>
            <person name="Barry K."/>
            <person name="LaButti K."/>
            <person name="Morin E."/>
            <person name="Salamov A."/>
            <person name="Lipzen A."/>
            <person name="Mereny Z."/>
            <person name="Hegedus B."/>
            <person name="Baldrian P."/>
            <person name="Stursova M."/>
            <person name="Weitz H."/>
            <person name="Taylor A."/>
            <person name="Grigoriev I.V."/>
            <person name="Nagy L.G."/>
            <person name="Martin F."/>
            <person name="Kauserud H."/>
        </authorList>
    </citation>
    <scope>NUCLEOTIDE SEQUENCE</scope>
    <source>
        <strain evidence="2">CBHHK200</strain>
    </source>
</reference>
<organism evidence="2 3">
    <name type="scientific">Mycena alexandri</name>
    <dbReference type="NCBI Taxonomy" id="1745969"/>
    <lineage>
        <taxon>Eukaryota</taxon>
        <taxon>Fungi</taxon>
        <taxon>Dikarya</taxon>
        <taxon>Basidiomycota</taxon>
        <taxon>Agaricomycotina</taxon>
        <taxon>Agaricomycetes</taxon>
        <taxon>Agaricomycetidae</taxon>
        <taxon>Agaricales</taxon>
        <taxon>Marasmiineae</taxon>
        <taxon>Mycenaceae</taxon>
        <taxon>Mycena</taxon>
    </lineage>
</organism>
<dbReference type="EMBL" id="JARJCM010000024">
    <property type="protein sequence ID" value="KAJ7039996.1"/>
    <property type="molecule type" value="Genomic_DNA"/>
</dbReference>
<feature type="compositionally biased region" description="Basic and acidic residues" evidence="1">
    <location>
        <begin position="18"/>
        <end position="28"/>
    </location>
</feature>
<feature type="region of interest" description="Disordered" evidence="1">
    <location>
        <begin position="155"/>
        <end position="224"/>
    </location>
</feature>
<evidence type="ECO:0000256" key="1">
    <source>
        <dbReference type="SAM" id="MobiDB-lite"/>
    </source>
</evidence>